<accession>A0A1E3QXZ3</accession>
<dbReference type="GeneID" id="30145956"/>
<dbReference type="RefSeq" id="XP_018987290.1">
    <property type="nucleotide sequence ID" value="XM_019128103.1"/>
</dbReference>
<dbReference type="AlphaFoldDB" id="A0A1E3QXZ3"/>
<sequence>MGTYDSTVPILHLEYEDTVNPYSHRLQKKNYGIGASHWHQSIHGESETANQTIQTSQNPFLYQI</sequence>
<organism evidence="1 2">
    <name type="scientific">Babjeviella inositovora NRRL Y-12698</name>
    <dbReference type="NCBI Taxonomy" id="984486"/>
    <lineage>
        <taxon>Eukaryota</taxon>
        <taxon>Fungi</taxon>
        <taxon>Dikarya</taxon>
        <taxon>Ascomycota</taxon>
        <taxon>Saccharomycotina</taxon>
        <taxon>Pichiomycetes</taxon>
        <taxon>Serinales incertae sedis</taxon>
        <taxon>Babjeviella</taxon>
    </lineage>
</organism>
<evidence type="ECO:0000313" key="1">
    <source>
        <dbReference type="EMBL" id="ODQ81962.1"/>
    </source>
</evidence>
<dbReference type="Proteomes" id="UP000094336">
    <property type="component" value="Unassembled WGS sequence"/>
</dbReference>
<reference evidence="2" key="1">
    <citation type="submission" date="2016-05" db="EMBL/GenBank/DDBJ databases">
        <title>Comparative genomics of biotechnologically important yeasts.</title>
        <authorList>
            <consortium name="DOE Joint Genome Institute"/>
            <person name="Riley R."/>
            <person name="Haridas S."/>
            <person name="Wolfe K.H."/>
            <person name="Lopes M.R."/>
            <person name="Hittinger C.T."/>
            <person name="Goker M."/>
            <person name="Salamov A."/>
            <person name="Wisecaver J."/>
            <person name="Long T.M."/>
            <person name="Aerts A.L."/>
            <person name="Barry K."/>
            <person name="Choi C."/>
            <person name="Clum A."/>
            <person name="Coughlan A.Y."/>
            <person name="Deshpande S."/>
            <person name="Douglass A.P."/>
            <person name="Hanson S.J."/>
            <person name="Klenk H.-P."/>
            <person name="Labutti K."/>
            <person name="Lapidus A."/>
            <person name="Lindquist E."/>
            <person name="Lipzen A."/>
            <person name="Meier-Kolthoff J.P."/>
            <person name="Ohm R.A."/>
            <person name="Otillar R.P."/>
            <person name="Pangilinan J."/>
            <person name="Peng Y."/>
            <person name="Rokas A."/>
            <person name="Rosa C.A."/>
            <person name="Scheuner C."/>
            <person name="Sibirny A.A."/>
            <person name="Slot J.C."/>
            <person name="Stielow J.B."/>
            <person name="Sun H."/>
            <person name="Kurtzman C.P."/>
            <person name="Blackwell M."/>
            <person name="Grigoriev I.V."/>
            <person name="Jeffries T.W."/>
        </authorList>
    </citation>
    <scope>NUCLEOTIDE SEQUENCE [LARGE SCALE GENOMIC DNA]</scope>
    <source>
        <strain evidence="2">NRRL Y-12698</strain>
    </source>
</reference>
<name>A0A1E3QXZ3_9ASCO</name>
<protein>
    <submittedName>
        <fullName evidence="1">Uncharacterized protein</fullName>
    </submittedName>
</protein>
<keyword evidence="2" id="KW-1185">Reference proteome</keyword>
<proteinExistence type="predicted"/>
<evidence type="ECO:0000313" key="2">
    <source>
        <dbReference type="Proteomes" id="UP000094336"/>
    </source>
</evidence>
<dbReference type="EMBL" id="KV454427">
    <property type="protein sequence ID" value="ODQ81962.1"/>
    <property type="molecule type" value="Genomic_DNA"/>
</dbReference>
<gene>
    <name evidence="1" type="ORF">BABINDRAFT_160180</name>
</gene>